<evidence type="ECO:0000256" key="8">
    <source>
        <dbReference type="SAM" id="Coils"/>
    </source>
</evidence>
<feature type="domain" description="Potassium channel" evidence="10">
    <location>
        <begin position="139"/>
        <end position="210"/>
    </location>
</feature>
<evidence type="ECO:0000256" key="9">
    <source>
        <dbReference type="SAM" id="Phobius"/>
    </source>
</evidence>
<dbReference type="AlphaFoldDB" id="A0A1G9KX54"/>
<evidence type="ECO:0000256" key="4">
    <source>
        <dbReference type="ARBA" id="ARBA00022989"/>
    </source>
</evidence>
<dbReference type="STRING" id="1121325.SAMN04515677_102294"/>
<dbReference type="Gene3D" id="1.20.120.350">
    <property type="entry name" value="Voltage-gated potassium channels. Chain C"/>
    <property type="match status" value="1"/>
</dbReference>
<reference evidence="11 12" key="1">
    <citation type="submission" date="2016-10" db="EMBL/GenBank/DDBJ databases">
        <authorList>
            <person name="de Groot N.N."/>
        </authorList>
    </citation>
    <scope>NUCLEOTIDE SEQUENCE [LARGE SCALE GENOMIC DNA]</scope>
    <source>
        <strain evidence="11 12">DSM 797</strain>
    </source>
</reference>
<evidence type="ECO:0000256" key="5">
    <source>
        <dbReference type="ARBA" id="ARBA00023065"/>
    </source>
</evidence>
<dbReference type="GO" id="GO:0005249">
    <property type="term" value="F:voltage-gated potassium channel activity"/>
    <property type="evidence" value="ECO:0007669"/>
    <property type="project" value="InterPro"/>
</dbReference>
<dbReference type="Gene3D" id="1.10.287.70">
    <property type="match status" value="1"/>
</dbReference>
<gene>
    <name evidence="11" type="ORF">SAMN04515677_102294</name>
</gene>
<evidence type="ECO:0000256" key="3">
    <source>
        <dbReference type="ARBA" id="ARBA00022692"/>
    </source>
</evidence>
<evidence type="ECO:0000313" key="11">
    <source>
        <dbReference type="EMBL" id="SDL54124.1"/>
    </source>
</evidence>
<keyword evidence="3 9" id="KW-0812">Transmembrane</keyword>
<dbReference type="RefSeq" id="WP_092724290.1">
    <property type="nucleotide sequence ID" value="NZ_FNGW01000002.1"/>
</dbReference>
<dbReference type="GO" id="GO:0008076">
    <property type="term" value="C:voltage-gated potassium channel complex"/>
    <property type="evidence" value="ECO:0007669"/>
    <property type="project" value="InterPro"/>
</dbReference>
<feature type="transmembrane region" description="Helical" evidence="9">
    <location>
        <begin position="37"/>
        <end position="56"/>
    </location>
</feature>
<dbReference type="SUPFAM" id="SSF81324">
    <property type="entry name" value="Voltage-gated potassium channels"/>
    <property type="match status" value="1"/>
</dbReference>
<evidence type="ECO:0000313" key="12">
    <source>
        <dbReference type="Proteomes" id="UP000199068"/>
    </source>
</evidence>
<proteinExistence type="predicted"/>
<dbReference type="PANTHER" id="PTHR11537:SF254">
    <property type="entry name" value="POTASSIUM VOLTAGE-GATED CHANNEL PROTEIN SHAB"/>
    <property type="match status" value="1"/>
</dbReference>
<dbReference type="InterPro" id="IPR013099">
    <property type="entry name" value="K_chnl_dom"/>
</dbReference>
<accession>A0A1G9KX54</accession>
<name>A0A1G9KX54_9FIRM</name>
<evidence type="ECO:0000256" key="7">
    <source>
        <dbReference type="ARBA" id="ARBA00023303"/>
    </source>
</evidence>
<evidence type="ECO:0000256" key="1">
    <source>
        <dbReference type="ARBA" id="ARBA00004141"/>
    </source>
</evidence>
<dbReference type="Proteomes" id="UP000199068">
    <property type="component" value="Unassembled WGS sequence"/>
</dbReference>
<organism evidence="11 12">
    <name type="scientific">Romboutsia lituseburensis DSM 797</name>
    <dbReference type="NCBI Taxonomy" id="1121325"/>
    <lineage>
        <taxon>Bacteria</taxon>
        <taxon>Bacillati</taxon>
        <taxon>Bacillota</taxon>
        <taxon>Clostridia</taxon>
        <taxon>Peptostreptococcales</taxon>
        <taxon>Peptostreptococcaceae</taxon>
        <taxon>Romboutsia</taxon>
    </lineage>
</organism>
<keyword evidence="8" id="KW-0175">Coiled coil</keyword>
<sequence length="308" mass="35354">MRRKYIIYNAIMAILSLVIAIILVLELTLDLSYEVQFILNSIDLIIWIIFVADYVIRLYKSKNKTKFVKRNLIDLISIIPVYSIFRVFKAIRILTIGRIARISELSKVIRILAITRRSNKNLSEFMKTNNFNYTVGIAIVIIFAGSVTMSYVENISLGDALWWSIVTITTVGYGDISPVTPLGRIVASILMIMGIGFLGSLTSTLSTYFIKKEKLKYQEMLKENEELQEQNEKEDIIEILGGEQAIDNGNDKKDNSINIEIPENINQNEVEYKNSVVKDIINRLEKFDQITEEELKTMFKVLMSLKDE</sequence>
<keyword evidence="7 11" id="KW-0407">Ion channel</keyword>
<keyword evidence="4 9" id="KW-1133">Transmembrane helix</keyword>
<evidence type="ECO:0000256" key="2">
    <source>
        <dbReference type="ARBA" id="ARBA00022448"/>
    </source>
</evidence>
<keyword evidence="2" id="KW-0813">Transport</keyword>
<keyword evidence="12" id="KW-1185">Reference proteome</keyword>
<dbReference type="EMBL" id="FNGW01000002">
    <property type="protein sequence ID" value="SDL54124.1"/>
    <property type="molecule type" value="Genomic_DNA"/>
</dbReference>
<dbReference type="PANTHER" id="PTHR11537">
    <property type="entry name" value="VOLTAGE-GATED POTASSIUM CHANNEL"/>
    <property type="match status" value="1"/>
</dbReference>
<dbReference type="GO" id="GO:0001508">
    <property type="term" value="P:action potential"/>
    <property type="evidence" value="ECO:0007669"/>
    <property type="project" value="TreeGrafter"/>
</dbReference>
<feature type="transmembrane region" description="Helical" evidence="9">
    <location>
        <begin position="7"/>
        <end position="25"/>
    </location>
</feature>
<feature type="coiled-coil region" evidence="8">
    <location>
        <begin position="210"/>
        <end position="237"/>
    </location>
</feature>
<dbReference type="InterPro" id="IPR028325">
    <property type="entry name" value="VG_K_chnl"/>
</dbReference>
<feature type="transmembrane region" description="Helical" evidence="9">
    <location>
        <begin position="185"/>
        <end position="210"/>
    </location>
</feature>
<feature type="transmembrane region" description="Helical" evidence="9">
    <location>
        <begin position="131"/>
        <end position="152"/>
    </location>
</feature>
<comment type="subcellular location">
    <subcellularLocation>
        <location evidence="1">Membrane</location>
        <topology evidence="1">Multi-pass membrane protein</topology>
    </subcellularLocation>
</comment>
<evidence type="ECO:0000256" key="6">
    <source>
        <dbReference type="ARBA" id="ARBA00023136"/>
    </source>
</evidence>
<keyword evidence="6 9" id="KW-0472">Membrane</keyword>
<protein>
    <submittedName>
        <fullName evidence="11">Voltage-gated potassium channel</fullName>
    </submittedName>
</protein>
<dbReference type="Pfam" id="PF07885">
    <property type="entry name" value="Ion_trans_2"/>
    <property type="match status" value="1"/>
</dbReference>
<dbReference type="InterPro" id="IPR027359">
    <property type="entry name" value="Volt_channel_dom_sf"/>
</dbReference>
<dbReference type="PRINTS" id="PR00169">
    <property type="entry name" value="KCHANNEL"/>
</dbReference>
<keyword evidence="5" id="KW-0406">Ion transport</keyword>
<evidence type="ECO:0000259" key="10">
    <source>
        <dbReference type="Pfam" id="PF07885"/>
    </source>
</evidence>